<proteinExistence type="predicted"/>
<dbReference type="Proteomes" id="UP000266118">
    <property type="component" value="Chromosome"/>
</dbReference>
<evidence type="ECO:0000313" key="8">
    <source>
        <dbReference type="Proteomes" id="UP000266118"/>
    </source>
</evidence>
<evidence type="ECO:0000256" key="2">
    <source>
        <dbReference type="ARBA" id="ARBA00022475"/>
    </source>
</evidence>
<protein>
    <submittedName>
        <fullName evidence="7">YihY/virulence factor BrkB family protein</fullName>
    </submittedName>
</protein>
<dbReference type="EMBL" id="CP032489">
    <property type="protein sequence ID" value="AYD47218.1"/>
    <property type="molecule type" value="Genomic_DNA"/>
</dbReference>
<gene>
    <name evidence="7" type="ORF">D6B99_06080</name>
</gene>
<feature type="transmembrane region" description="Helical" evidence="6">
    <location>
        <begin position="31"/>
        <end position="54"/>
    </location>
</feature>
<name>A0A386HMT9_9BACT</name>
<dbReference type="Pfam" id="PF03631">
    <property type="entry name" value="Virul_fac_BrkB"/>
    <property type="match status" value="1"/>
</dbReference>
<feature type="transmembrane region" description="Helical" evidence="6">
    <location>
        <begin position="93"/>
        <end position="121"/>
    </location>
</feature>
<keyword evidence="4 6" id="KW-1133">Transmembrane helix</keyword>
<dbReference type="PIRSF" id="PIRSF035875">
    <property type="entry name" value="RNase_BN"/>
    <property type="match status" value="1"/>
</dbReference>
<dbReference type="RefSeq" id="WP_119986093.1">
    <property type="nucleotide sequence ID" value="NZ_CP032489.1"/>
</dbReference>
<feature type="transmembrane region" description="Helical" evidence="6">
    <location>
        <begin position="213"/>
        <end position="236"/>
    </location>
</feature>
<evidence type="ECO:0000256" key="1">
    <source>
        <dbReference type="ARBA" id="ARBA00004651"/>
    </source>
</evidence>
<evidence type="ECO:0000313" key="7">
    <source>
        <dbReference type="EMBL" id="AYD47218.1"/>
    </source>
</evidence>
<keyword evidence="8" id="KW-1185">Reference proteome</keyword>
<comment type="subcellular location">
    <subcellularLocation>
        <location evidence="1">Cell membrane</location>
        <topology evidence="1">Multi-pass membrane protein</topology>
    </subcellularLocation>
</comment>
<dbReference type="GO" id="GO:0005886">
    <property type="term" value="C:plasma membrane"/>
    <property type="evidence" value="ECO:0007669"/>
    <property type="project" value="UniProtKB-SubCell"/>
</dbReference>
<dbReference type="NCBIfam" id="TIGR00765">
    <property type="entry name" value="yihY_not_rbn"/>
    <property type="match status" value="1"/>
</dbReference>
<dbReference type="PANTHER" id="PTHR30213">
    <property type="entry name" value="INNER MEMBRANE PROTEIN YHJD"/>
    <property type="match status" value="1"/>
</dbReference>
<dbReference type="KEGG" id="ark:D6B99_06080"/>
<dbReference type="PANTHER" id="PTHR30213:SF1">
    <property type="entry name" value="INNER MEMBRANE PROTEIN YHJD"/>
    <property type="match status" value="1"/>
</dbReference>
<feature type="transmembrane region" description="Helical" evidence="6">
    <location>
        <begin position="248"/>
        <end position="272"/>
    </location>
</feature>
<accession>A0A386HMT9</accession>
<keyword evidence="3 6" id="KW-0812">Transmembrane</keyword>
<sequence>MIKELKHIGKAFVETAKDFAALNILRMSAALAYYTIFGLAPMLIIILSLSSIFASKKPSGYIFQQIRAFVGDSAAAQIQSVIQNVVSLHQGTIMQIIGIIALLVSATGIFTEIQSSINIIWRVRAKPKKGWVKLILDRLLSFSLVISLGFILLVSLLVNAVLAALMDRFNHLIPETTVFVSYLVNIGITFFTTTLLFATIFKVLPDAKIKWRDIFIGAVTTAILFMIGRFLIGYYLQKSSINNTFGAASSIIIILSWIYYSAIILYFGAAFTRANALLRGRRIYPNDYAVWIETVEMDKDA</sequence>
<feature type="transmembrane region" description="Helical" evidence="6">
    <location>
        <begin position="178"/>
        <end position="201"/>
    </location>
</feature>
<evidence type="ECO:0000256" key="4">
    <source>
        <dbReference type="ARBA" id="ARBA00022989"/>
    </source>
</evidence>
<dbReference type="InterPro" id="IPR017039">
    <property type="entry name" value="Virul_fac_BrkB"/>
</dbReference>
<dbReference type="OrthoDB" id="9797028at2"/>
<evidence type="ECO:0000256" key="6">
    <source>
        <dbReference type="SAM" id="Phobius"/>
    </source>
</evidence>
<reference evidence="7 8" key="1">
    <citation type="submission" date="2018-09" db="EMBL/GenBank/DDBJ databases">
        <title>Arachidicoccus sp. nov., a bacterium isolated from soil.</title>
        <authorList>
            <person name="Weon H.-Y."/>
            <person name="Kwon S.-W."/>
            <person name="Lee S.A."/>
        </authorList>
    </citation>
    <scope>NUCLEOTIDE SEQUENCE [LARGE SCALE GENOMIC DNA]</scope>
    <source>
        <strain evidence="7 8">KIS59-12</strain>
    </source>
</reference>
<evidence type="ECO:0000256" key="5">
    <source>
        <dbReference type="ARBA" id="ARBA00023136"/>
    </source>
</evidence>
<organism evidence="7 8">
    <name type="scientific">Arachidicoccus soli</name>
    <dbReference type="NCBI Taxonomy" id="2341117"/>
    <lineage>
        <taxon>Bacteria</taxon>
        <taxon>Pseudomonadati</taxon>
        <taxon>Bacteroidota</taxon>
        <taxon>Chitinophagia</taxon>
        <taxon>Chitinophagales</taxon>
        <taxon>Chitinophagaceae</taxon>
        <taxon>Arachidicoccus</taxon>
    </lineage>
</organism>
<feature type="transmembrane region" description="Helical" evidence="6">
    <location>
        <begin position="142"/>
        <end position="166"/>
    </location>
</feature>
<keyword evidence="2" id="KW-1003">Cell membrane</keyword>
<evidence type="ECO:0000256" key="3">
    <source>
        <dbReference type="ARBA" id="ARBA00022692"/>
    </source>
</evidence>
<dbReference type="AlphaFoldDB" id="A0A386HMT9"/>
<keyword evidence="5 6" id="KW-0472">Membrane</keyword>